<dbReference type="GO" id="GO:0060170">
    <property type="term" value="C:ciliary membrane"/>
    <property type="evidence" value="ECO:0007669"/>
    <property type="project" value="UniProtKB-SubCell"/>
</dbReference>
<evidence type="ECO:0000256" key="9">
    <source>
        <dbReference type="ARBA" id="ARBA00023180"/>
    </source>
</evidence>
<evidence type="ECO:0000256" key="11">
    <source>
        <dbReference type="ARBA" id="ARBA00024803"/>
    </source>
</evidence>
<evidence type="ECO:0000256" key="3">
    <source>
        <dbReference type="ARBA" id="ARBA00015087"/>
    </source>
</evidence>
<keyword evidence="14" id="KW-1185">Reference proteome</keyword>
<keyword evidence="7" id="KW-0969">Cilium</keyword>
<dbReference type="PANTHER" id="PTHR14605">
    <property type="entry name" value="CHST5 PROTEIN"/>
    <property type="match status" value="1"/>
</dbReference>
<keyword evidence="10" id="KW-0966">Cell projection</keyword>
<evidence type="ECO:0000256" key="7">
    <source>
        <dbReference type="ARBA" id="ARBA00023069"/>
    </source>
</evidence>
<evidence type="ECO:0000256" key="12">
    <source>
        <dbReference type="SAM" id="Phobius"/>
    </source>
</evidence>
<evidence type="ECO:0000313" key="14">
    <source>
        <dbReference type="Proteomes" id="UP001153636"/>
    </source>
</evidence>
<evidence type="ECO:0000313" key="13">
    <source>
        <dbReference type="EMBL" id="CAH1108990.1"/>
    </source>
</evidence>
<dbReference type="GO" id="GO:0035869">
    <property type="term" value="C:ciliary transition zone"/>
    <property type="evidence" value="ECO:0007669"/>
    <property type="project" value="TreeGrafter"/>
</dbReference>
<evidence type="ECO:0000256" key="2">
    <source>
        <dbReference type="ARBA" id="ARBA00009082"/>
    </source>
</evidence>
<keyword evidence="5 12" id="KW-0812">Transmembrane</keyword>
<name>A0A9P0CZ43_9CUCU</name>
<dbReference type="GO" id="GO:0060271">
    <property type="term" value="P:cilium assembly"/>
    <property type="evidence" value="ECO:0007669"/>
    <property type="project" value="TreeGrafter"/>
</dbReference>
<evidence type="ECO:0000256" key="1">
    <source>
        <dbReference type="ARBA" id="ARBA00004272"/>
    </source>
</evidence>
<feature type="transmembrane region" description="Helical" evidence="12">
    <location>
        <begin position="259"/>
        <end position="280"/>
    </location>
</feature>
<dbReference type="Pfam" id="PF10149">
    <property type="entry name" value="TM231"/>
    <property type="match status" value="1"/>
</dbReference>
<proteinExistence type="inferred from homology"/>
<sequence>MVLINVYTRNIKIKYKSTPFSKATFLVLITELFTIIFSFIIGYNTGGFWLKQATFYEQPKVSLLGDYILMATTNNTSPVVCSTYPFFKKRLQQYNFCSVIKFREIDHEFDGKNDEVIVEISLNLYNFTLKSINLVLPIKYQLSDLCPLKMQSLIFYQYNFQQYDVVTELKINAHLQFFQSSPILCSIRFSEIYNFPVIENKPESKNYALENIMEKYLKRNFTTHLTNVYAVTKTENKQTFTLRLLLKYPEHHIYYNPGFWQILKTAWIQYIAIYILLAWLSRKIRKYIFNNRLVWYYEDSPINKKSNKHIYNLMSFI</sequence>
<organism evidence="13 14">
    <name type="scientific">Psylliodes chrysocephalus</name>
    <dbReference type="NCBI Taxonomy" id="3402493"/>
    <lineage>
        <taxon>Eukaryota</taxon>
        <taxon>Metazoa</taxon>
        <taxon>Ecdysozoa</taxon>
        <taxon>Arthropoda</taxon>
        <taxon>Hexapoda</taxon>
        <taxon>Insecta</taxon>
        <taxon>Pterygota</taxon>
        <taxon>Neoptera</taxon>
        <taxon>Endopterygota</taxon>
        <taxon>Coleoptera</taxon>
        <taxon>Polyphaga</taxon>
        <taxon>Cucujiformia</taxon>
        <taxon>Chrysomeloidea</taxon>
        <taxon>Chrysomelidae</taxon>
        <taxon>Galerucinae</taxon>
        <taxon>Alticini</taxon>
        <taxon>Psylliodes</taxon>
    </lineage>
</organism>
<evidence type="ECO:0000256" key="6">
    <source>
        <dbReference type="ARBA" id="ARBA00022989"/>
    </source>
</evidence>
<evidence type="ECO:0000256" key="10">
    <source>
        <dbReference type="ARBA" id="ARBA00023273"/>
    </source>
</evidence>
<keyword evidence="6 12" id="KW-1133">Transmembrane helix</keyword>
<dbReference type="OrthoDB" id="426438at2759"/>
<dbReference type="GO" id="GO:0032880">
    <property type="term" value="P:regulation of protein localization"/>
    <property type="evidence" value="ECO:0007669"/>
    <property type="project" value="TreeGrafter"/>
</dbReference>
<evidence type="ECO:0000256" key="8">
    <source>
        <dbReference type="ARBA" id="ARBA00023136"/>
    </source>
</evidence>
<evidence type="ECO:0000256" key="5">
    <source>
        <dbReference type="ARBA" id="ARBA00022692"/>
    </source>
</evidence>
<keyword evidence="8 12" id="KW-0472">Membrane</keyword>
<dbReference type="Proteomes" id="UP001153636">
    <property type="component" value="Chromosome 3"/>
</dbReference>
<feature type="transmembrane region" description="Helical" evidence="12">
    <location>
        <begin position="20"/>
        <end position="43"/>
    </location>
</feature>
<dbReference type="InterPro" id="IPR019306">
    <property type="entry name" value="TMEM231"/>
</dbReference>
<accession>A0A9P0CZ43</accession>
<dbReference type="EMBL" id="OV651815">
    <property type="protein sequence ID" value="CAH1108990.1"/>
    <property type="molecule type" value="Genomic_DNA"/>
</dbReference>
<keyword evidence="9" id="KW-0325">Glycoprotein</keyword>
<keyword evidence="4" id="KW-1003">Cell membrane</keyword>
<reference evidence="13" key="1">
    <citation type="submission" date="2022-01" db="EMBL/GenBank/DDBJ databases">
        <authorList>
            <person name="King R."/>
        </authorList>
    </citation>
    <scope>NUCLEOTIDE SEQUENCE</scope>
</reference>
<comment type="similarity">
    <text evidence="2">Belongs to the TMEM231 family.</text>
</comment>
<evidence type="ECO:0000256" key="4">
    <source>
        <dbReference type="ARBA" id="ARBA00022475"/>
    </source>
</evidence>
<dbReference type="AlphaFoldDB" id="A0A9P0CZ43"/>
<comment type="function">
    <text evidence="11">Transmembrane component of the tectonic-like complex, a complex localized at the transition zone of primary cilia and acting as a barrier that prevents diffusion of transmembrane proteins between the cilia and plasma membranes. Required for ciliogenesis and sonic hedgehog/SHH signaling.</text>
</comment>
<gene>
    <name evidence="13" type="ORF">PSYICH_LOCUS8454</name>
</gene>
<dbReference type="PANTHER" id="PTHR14605:SF1">
    <property type="entry name" value="TRANSMEMBRANE PROTEIN 231"/>
    <property type="match status" value="1"/>
</dbReference>
<protein>
    <recommendedName>
        <fullName evidence="3">Transmembrane protein 231</fullName>
    </recommendedName>
</protein>
<comment type="subcellular location">
    <subcellularLocation>
        <location evidence="1">Cell projection</location>
        <location evidence="1">Cilium membrane</location>
        <topology evidence="1">Multi-pass membrane protein</topology>
    </subcellularLocation>
</comment>